<organism evidence="1 2">
    <name type="scientific">Pseudoalteromonas aliena</name>
    <dbReference type="NCBI Taxonomy" id="247523"/>
    <lineage>
        <taxon>Bacteria</taxon>
        <taxon>Pseudomonadati</taxon>
        <taxon>Pseudomonadota</taxon>
        <taxon>Gammaproteobacteria</taxon>
        <taxon>Alteromonadales</taxon>
        <taxon>Pseudoalteromonadaceae</taxon>
        <taxon>Pseudoalteromonas</taxon>
    </lineage>
</organism>
<dbReference type="Proteomes" id="UP000188243">
    <property type="component" value="Chromosome"/>
</dbReference>
<sequence>MEKILVSSCLLGQPVRYDGRGHAILHPQLNLWQKQNRLIVFCPEVAGGLPIPRSPAEIIQGRVVTNLGEDVTEQFQTGANIALELCKKNQVRFALLKESSPSCGRNTIYDGKHRGVKIEGLGLTTALLIKNGIQVFSEEQIPALIKVLAL</sequence>
<dbReference type="STRING" id="247523.B0W48_09010"/>
<dbReference type="InterPro" id="IPR007553">
    <property type="entry name" value="2-thiour_desulf"/>
</dbReference>
<reference evidence="1 2" key="1">
    <citation type="submission" date="2017-02" db="EMBL/GenBank/DDBJ databases">
        <title>Complete genome sequence of the cold-active Pseudoalteromonas aliena strain EH1 isolated from Arctic seawater.</title>
        <authorList>
            <person name="Kim E."/>
            <person name="Heo E."/>
            <person name="Kim H."/>
            <person name="Kim D."/>
        </authorList>
    </citation>
    <scope>NUCLEOTIDE SEQUENCE [LARGE SCALE GENOMIC DNA]</scope>
    <source>
        <strain evidence="1 2">EH1</strain>
    </source>
</reference>
<dbReference type="AlphaFoldDB" id="A0A1Q2GXW8"/>
<dbReference type="PANTHER" id="PTHR30087:SF1">
    <property type="entry name" value="HYPOTHETICAL CYTOSOLIC PROTEIN"/>
    <property type="match status" value="1"/>
</dbReference>
<dbReference type="RefSeq" id="WP_077536655.1">
    <property type="nucleotide sequence ID" value="NZ_CP019628.1"/>
</dbReference>
<evidence type="ECO:0000313" key="2">
    <source>
        <dbReference type="Proteomes" id="UP000188243"/>
    </source>
</evidence>
<name>A0A1Q2GXW8_9GAMM</name>
<evidence type="ECO:0000313" key="1">
    <source>
        <dbReference type="EMBL" id="AQP99917.1"/>
    </source>
</evidence>
<dbReference type="EMBL" id="CP019628">
    <property type="protein sequence ID" value="AQP99917.1"/>
    <property type="molecule type" value="Genomic_DNA"/>
</dbReference>
<accession>A0A1Q2GXW8</accession>
<dbReference type="Pfam" id="PF04463">
    <property type="entry name" value="2-thiour_desulf"/>
    <property type="match status" value="1"/>
</dbReference>
<dbReference type="KEGG" id="paln:B0W48_09010"/>
<protein>
    <submittedName>
        <fullName evidence="1">Uncharacterized protein</fullName>
    </submittedName>
</protein>
<proteinExistence type="predicted"/>
<gene>
    <name evidence="1" type="ORF">B0W48_09010</name>
</gene>
<dbReference type="PANTHER" id="PTHR30087">
    <property type="entry name" value="INNER MEMBRANE PROTEIN"/>
    <property type="match status" value="1"/>
</dbReference>